<sequence>MCNRNRSFISDYMLSRYNGWYKVLDYYGSKLKAEEEPDRIQTIPATTESSGDLVPARYK</sequence>
<evidence type="ECO:0000313" key="1">
    <source>
        <dbReference type="EMBL" id="GIP56795.1"/>
    </source>
</evidence>
<gene>
    <name evidence="1" type="ORF">J15TS10_06090</name>
</gene>
<proteinExistence type="predicted"/>
<reference evidence="1 2" key="1">
    <citation type="submission" date="2021-03" db="EMBL/GenBank/DDBJ databases">
        <title>Antimicrobial resistance genes in bacteria isolated from Japanese honey, and their potential for conferring macrolide and lincosamide resistance in the American foulbrood pathogen Paenibacillus larvae.</title>
        <authorList>
            <person name="Okamoto M."/>
            <person name="Kumagai M."/>
            <person name="Kanamori H."/>
            <person name="Takamatsu D."/>
        </authorList>
    </citation>
    <scope>NUCLEOTIDE SEQUENCE [LARGE SCALE GENOMIC DNA]</scope>
    <source>
        <strain evidence="1 2">J15TS10</strain>
    </source>
</reference>
<dbReference type="EMBL" id="BOSM01000001">
    <property type="protein sequence ID" value="GIP56795.1"/>
    <property type="molecule type" value="Genomic_DNA"/>
</dbReference>
<evidence type="ECO:0000313" key="2">
    <source>
        <dbReference type="Proteomes" id="UP000681290"/>
    </source>
</evidence>
<protein>
    <submittedName>
        <fullName evidence="1">Uncharacterized protein</fullName>
    </submittedName>
</protein>
<organism evidence="1 2">
    <name type="scientific">Paenibacillus woosongensis</name>
    <dbReference type="NCBI Taxonomy" id="307580"/>
    <lineage>
        <taxon>Bacteria</taxon>
        <taxon>Bacillati</taxon>
        <taxon>Bacillota</taxon>
        <taxon>Bacilli</taxon>
        <taxon>Bacillales</taxon>
        <taxon>Paenibacillaceae</taxon>
        <taxon>Paenibacillus</taxon>
    </lineage>
</organism>
<comment type="caution">
    <text evidence="1">The sequence shown here is derived from an EMBL/GenBank/DDBJ whole genome shotgun (WGS) entry which is preliminary data.</text>
</comment>
<accession>A0ABQ4MLC9</accession>
<dbReference type="Proteomes" id="UP000681290">
    <property type="component" value="Unassembled WGS sequence"/>
</dbReference>
<name>A0ABQ4MLC9_9BACL</name>
<keyword evidence="2" id="KW-1185">Reference proteome</keyword>